<protein>
    <submittedName>
        <fullName evidence="1">Uncharacterized protein</fullName>
    </submittedName>
</protein>
<accession>A0A6A4SM25</accession>
<dbReference type="Proteomes" id="UP000438429">
    <property type="component" value="Unassembled WGS sequence"/>
</dbReference>
<dbReference type="AlphaFoldDB" id="A0A6A4SM25"/>
<name>A0A6A4SM25_SCOMX</name>
<proteinExistence type="predicted"/>
<organism evidence="1 2">
    <name type="scientific">Scophthalmus maximus</name>
    <name type="common">Turbot</name>
    <name type="synonym">Psetta maxima</name>
    <dbReference type="NCBI Taxonomy" id="52904"/>
    <lineage>
        <taxon>Eukaryota</taxon>
        <taxon>Metazoa</taxon>
        <taxon>Chordata</taxon>
        <taxon>Craniata</taxon>
        <taxon>Vertebrata</taxon>
        <taxon>Euteleostomi</taxon>
        <taxon>Actinopterygii</taxon>
        <taxon>Neopterygii</taxon>
        <taxon>Teleostei</taxon>
        <taxon>Neoteleostei</taxon>
        <taxon>Acanthomorphata</taxon>
        <taxon>Carangaria</taxon>
        <taxon>Pleuronectiformes</taxon>
        <taxon>Pleuronectoidei</taxon>
        <taxon>Scophthalmidae</taxon>
        <taxon>Scophthalmus</taxon>
    </lineage>
</organism>
<evidence type="ECO:0000313" key="2">
    <source>
        <dbReference type="Proteomes" id="UP000438429"/>
    </source>
</evidence>
<dbReference type="EMBL" id="VEVO01000012">
    <property type="protein sequence ID" value="KAF0033649.1"/>
    <property type="molecule type" value="Genomic_DNA"/>
</dbReference>
<gene>
    <name evidence="1" type="ORF">F2P81_013715</name>
</gene>
<comment type="caution">
    <text evidence="1">The sequence shown here is derived from an EMBL/GenBank/DDBJ whole genome shotgun (WGS) entry which is preliminary data.</text>
</comment>
<evidence type="ECO:0000313" key="1">
    <source>
        <dbReference type="EMBL" id="KAF0033649.1"/>
    </source>
</evidence>
<sequence>MGLGGRRHPRLTSSAERCKSDLRGGVGTCVPSSYNRKRNWTSDAYLFPAVQSNRSYKYLGKHVNYALIRFDVTHVSVLSVCGKRTTERLAAEKLLGKALLALSYGEHINVYQRCFAEAEDSSRRSNDLRSASFPKDGVLVTACTSRFRRSLTQTTGPLGFSLTRVNWSAVIDLKERRKRSGRGCGPKITIDYSSNTSYSSGWPFETLRCHCPVTNAKYPKGGFKFIHLKIKISANWTVSSLRDTRLRGSNQNTNSGSVKRSSSLDGILDMFELPHEEIDAFNSNSV</sequence>
<reference evidence="1 2" key="1">
    <citation type="submission" date="2019-06" db="EMBL/GenBank/DDBJ databases">
        <title>Draft genomes of female and male turbot (Scophthalmus maximus).</title>
        <authorList>
            <person name="Xu H."/>
            <person name="Xu X.-W."/>
            <person name="Shao C."/>
            <person name="Chen S."/>
        </authorList>
    </citation>
    <scope>NUCLEOTIDE SEQUENCE [LARGE SCALE GENOMIC DNA]</scope>
    <source>
        <strain evidence="1">Ysfricsl-2016a</strain>
        <tissue evidence="1">Blood</tissue>
    </source>
</reference>